<proteinExistence type="predicted"/>
<dbReference type="RefSeq" id="WP_342078658.1">
    <property type="nucleotide sequence ID" value="NZ_CP151767.2"/>
</dbReference>
<evidence type="ECO:0000313" key="3">
    <source>
        <dbReference type="Proteomes" id="UP001470809"/>
    </source>
</evidence>
<evidence type="ECO:0000313" key="2">
    <source>
        <dbReference type="EMBL" id="WZU69366.1"/>
    </source>
</evidence>
<dbReference type="Proteomes" id="UP001470809">
    <property type="component" value="Chromosome"/>
</dbReference>
<keyword evidence="3" id="KW-1185">Reference proteome</keyword>
<evidence type="ECO:0000256" key="1">
    <source>
        <dbReference type="SAM" id="Phobius"/>
    </source>
</evidence>
<name>A0AAN0MCX4_9RHOB</name>
<organism evidence="2 3">
    <name type="scientific">Yoonia rhodophyticola</name>
    <dbReference type="NCBI Taxonomy" id="3137370"/>
    <lineage>
        <taxon>Bacteria</taxon>
        <taxon>Pseudomonadati</taxon>
        <taxon>Pseudomonadota</taxon>
        <taxon>Alphaproteobacteria</taxon>
        <taxon>Rhodobacterales</taxon>
        <taxon>Paracoccaceae</taxon>
        <taxon>Yoonia</taxon>
    </lineage>
</organism>
<protein>
    <submittedName>
        <fullName evidence="2">TadE/TadG family type IV pilus assembly protein</fullName>
    </submittedName>
</protein>
<reference evidence="2" key="1">
    <citation type="submission" date="2024-08" db="EMBL/GenBank/DDBJ databases">
        <title>Phylogenomic analyses of a clade within the roseobacter group suggest taxonomic reassignments of species of the genera Aestuariivita, Citreicella, Loktanella, Nautella, Pelagibaca, Ruegeria, Thalassobius, Thiobacimonas and Tropicibacter, and the proposal o.</title>
        <authorList>
            <person name="Jeon C.O."/>
        </authorList>
    </citation>
    <scope>NUCLEOTIDE SEQUENCE</scope>
    <source>
        <strain evidence="2">SS1-5</strain>
    </source>
</reference>
<keyword evidence="1" id="KW-0472">Membrane</keyword>
<feature type="transmembrane region" description="Helical" evidence="1">
    <location>
        <begin position="12"/>
        <end position="35"/>
    </location>
</feature>
<accession>A0AAN0MCX4</accession>
<keyword evidence="1" id="KW-0812">Transmembrane</keyword>
<dbReference type="EMBL" id="CP151767">
    <property type="protein sequence ID" value="WZU69366.1"/>
    <property type="molecule type" value="Genomic_DNA"/>
</dbReference>
<keyword evidence="1" id="KW-1133">Transmembrane helix</keyword>
<gene>
    <name evidence="2" type="ORF">AABB31_11265</name>
</gene>
<dbReference type="AlphaFoldDB" id="A0AAN0MCX4"/>
<dbReference type="KEGG" id="yrh:AABB31_11265"/>
<sequence>MLRRFRDDESGNAAIEILFCVPIMVWALLSTMVYFDAYHDEAISTRAGLTIADMVSREDAPITPSYLNATRQLLRSLTETENNPDFRITVFEYREPQDDYRVVWSRNRGWGQNYNDARLALVKDRLPMMADATNAILVETRTTYNAPFSVTVAPFMVQNLEGVEFNSFTVISPRFASSICWQQSDDSEPDCNLSDL</sequence>